<accession>A0ABY4JNP6</accession>
<dbReference type="RefSeq" id="WP_248268479.1">
    <property type="nucleotide sequence ID" value="NZ_CP096034.1"/>
</dbReference>
<keyword evidence="1" id="KW-0472">Membrane</keyword>
<feature type="transmembrane region" description="Helical" evidence="1">
    <location>
        <begin position="50"/>
        <end position="73"/>
    </location>
</feature>
<evidence type="ECO:0000313" key="3">
    <source>
        <dbReference type="Proteomes" id="UP000830639"/>
    </source>
</evidence>
<protein>
    <recommendedName>
        <fullName evidence="4">NADH dehydrogenase subunit 6</fullName>
    </recommendedName>
</protein>
<dbReference type="EMBL" id="CP096034">
    <property type="protein sequence ID" value="UPM55468.1"/>
    <property type="molecule type" value="Genomic_DNA"/>
</dbReference>
<evidence type="ECO:0008006" key="4">
    <source>
        <dbReference type="Google" id="ProtNLM"/>
    </source>
</evidence>
<sequence>MKNFGIIFVFMGVIMMVLGGFEKILISLSFNGNGNGIDMTAIKNLTPSYLWNITNFTFWFGLLFFIIGLSVFFEISKYFKMEN</sequence>
<evidence type="ECO:0000256" key="1">
    <source>
        <dbReference type="SAM" id="Phobius"/>
    </source>
</evidence>
<keyword evidence="1" id="KW-1133">Transmembrane helix</keyword>
<keyword evidence="1" id="KW-0812">Transmembrane</keyword>
<evidence type="ECO:0000313" key="2">
    <source>
        <dbReference type="EMBL" id="UPM55468.1"/>
    </source>
</evidence>
<dbReference type="Proteomes" id="UP000830639">
    <property type="component" value="Chromosome"/>
</dbReference>
<proteinExistence type="predicted"/>
<feature type="transmembrane region" description="Helical" evidence="1">
    <location>
        <begin position="7"/>
        <end position="30"/>
    </location>
</feature>
<gene>
    <name evidence="2" type="ORF">MY490_06400</name>
</gene>
<name>A0ABY4JNP6_9BACI</name>
<reference evidence="2 3" key="1">
    <citation type="submission" date="2022-04" db="EMBL/GenBank/DDBJ databases">
        <title>Mechanism of arsenic methylation and mitigation arsenic toxicity by Bacillus sp. LH14 from an Arsenic-Contaminated Paddy Soil.</title>
        <authorList>
            <person name="Wang D."/>
        </authorList>
    </citation>
    <scope>NUCLEOTIDE SEQUENCE [LARGE SCALE GENOMIC DNA]</scope>
    <source>
        <strain evidence="2 3">LH14</strain>
    </source>
</reference>
<keyword evidence="3" id="KW-1185">Reference proteome</keyword>
<organism evidence="2 3">
    <name type="scientific">Gottfriedia acidiceleris</name>
    <dbReference type="NCBI Taxonomy" id="371036"/>
    <lineage>
        <taxon>Bacteria</taxon>
        <taxon>Bacillati</taxon>
        <taxon>Bacillota</taxon>
        <taxon>Bacilli</taxon>
        <taxon>Bacillales</taxon>
        <taxon>Bacillaceae</taxon>
        <taxon>Gottfriedia</taxon>
    </lineage>
</organism>